<evidence type="ECO:0000256" key="3">
    <source>
        <dbReference type="ARBA" id="ARBA00023004"/>
    </source>
</evidence>
<evidence type="ECO:0000256" key="2">
    <source>
        <dbReference type="ARBA" id="ARBA00022723"/>
    </source>
</evidence>
<name>A0A8A7KMK7_9FIRM</name>
<dbReference type="Pfam" id="PF04060">
    <property type="entry name" value="FeS"/>
    <property type="match status" value="1"/>
</dbReference>
<organism evidence="7 8">
    <name type="scientific">Iocasia fonsfrigidae</name>
    <dbReference type="NCBI Taxonomy" id="2682810"/>
    <lineage>
        <taxon>Bacteria</taxon>
        <taxon>Bacillati</taxon>
        <taxon>Bacillota</taxon>
        <taxon>Clostridia</taxon>
        <taxon>Halanaerobiales</taxon>
        <taxon>Halanaerobiaceae</taxon>
        <taxon>Iocasia</taxon>
    </lineage>
</organism>
<keyword evidence="4" id="KW-0411">Iron-sulfur</keyword>
<dbReference type="InterPro" id="IPR017896">
    <property type="entry name" value="4Fe4S_Fe-S-bd"/>
</dbReference>
<dbReference type="SMART" id="SM00091">
    <property type="entry name" value="PAS"/>
    <property type="match status" value="1"/>
</dbReference>
<dbReference type="PROSITE" id="PS00198">
    <property type="entry name" value="4FE4S_FER_1"/>
    <property type="match status" value="1"/>
</dbReference>
<evidence type="ECO:0000259" key="5">
    <source>
        <dbReference type="PROSITE" id="PS51379"/>
    </source>
</evidence>
<dbReference type="SUPFAM" id="SSF54862">
    <property type="entry name" value="4Fe-4S ferredoxins"/>
    <property type="match status" value="1"/>
</dbReference>
<dbReference type="Gene3D" id="1.10.15.40">
    <property type="entry name" value="Electron transport complex subunit B, putative Fe-S cluster"/>
    <property type="match status" value="1"/>
</dbReference>
<dbReference type="InterPro" id="IPR000014">
    <property type="entry name" value="PAS"/>
</dbReference>
<dbReference type="InterPro" id="IPR004108">
    <property type="entry name" value="Fe_hydrogenase_lsu_C"/>
</dbReference>
<keyword evidence="7" id="KW-0808">Transferase</keyword>
<keyword evidence="7" id="KW-0418">Kinase</keyword>
<keyword evidence="8" id="KW-1185">Reference proteome</keyword>
<protein>
    <submittedName>
        <fullName evidence="7">Histidine kinase</fullName>
    </submittedName>
</protein>
<accession>A0A8A7KMK7</accession>
<keyword evidence="2" id="KW-0479">Metal-binding</keyword>
<dbReference type="CDD" id="cd00130">
    <property type="entry name" value="PAS"/>
    <property type="match status" value="1"/>
</dbReference>
<dbReference type="InterPro" id="IPR050340">
    <property type="entry name" value="Cytosolic_Fe-S_CAF"/>
</dbReference>
<dbReference type="KEGG" id="ifn:GM661_14445"/>
<dbReference type="RefSeq" id="WP_230867468.1">
    <property type="nucleotide sequence ID" value="NZ_CP046640.1"/>
</dbReference>
<dbReference type="InterPro" id="IPR009016">
    <property type="entry name" value="Fe_hydrogenase"/>
</dbReference>
<dbReference type="PROSITE" id="PS51379">
    <property type="entry name" value="4FE4S_FER_2"/>
    <property type="match status" value="2"/>
</dbReference>
<gene>
    <name evidence="7" type="ORF">GM661_14445</name>
</gene>
<dbReference type="Gene3D" id="3.30.70.20">
    <property type="match status" value="1"/>
</dbReference>
<evidence type="ECO:0000313" key="7">
    <source>
        <dbReference type="EMBL" id="QTL99072.1"/>
    </source>
</evidence>
<dbReference type="GO" id="GO:0046872">
    <property type="term" value="F:metal ion binding"/>
    <property type="evidence" value="ECO:0007669"/>
    <property type="project" value="UniProtKB-KW"/>
</dbReference>
<dbReference type="EMBL" id="CP046640">
    <property type="protein sequence ID" value="QTL99072.1"/>
    <property type="molecule type" value="Genomic_DNA"/>
</dbReference>
<evidence type="ECO:0000259" key="6">
    <source>
        <dbReference type="PROSITE" id="PS51656"/>
    </source>
</evidence>
<evidence type="ECO:0000313" key="8">
    <source>
        <dbReference type="Proteomes" id="UP000665020"/>
    </source>
</evidence>
<dbReference type="SUPFAM" id="SSF53920">
    <property type="entry name" value="Fe-only hydrogenase"/>
    <property type="match status" value="1"/>
</dbReference>
<dbReference type="InterPro" id="IPR017900">
    <property type="entry name" value="4Fe4S_Fe_S_CS"/>
</dbReference>
<dbReference type="Proteomes" id="UP000665020">
    <property type="component" value="Chromosome"/>
</dbReference>
<dbReference type="PANTHER" id="PTHR11615">
    <property type="entry name" value="NITRATE, FORMATE, IRON DEHYDROGENASE"/>
    <property type="match status" value="1"/>
</dbReference>
<dbReference type="Gene3D" id="3.30.450.20">
    <property type="entry name" value="PAS domain"/>
    <property type="match status" value="1"/>
</dbReference>
<dbReference type="Pfam" id="PF13237">
    <property type="entry name" value="Fer4_10"/>
    <property type="match status" value="1"/>
</dbReference>
<proteinExistence type="predicted"/>
<dbReference type="GO" id="GO:0016301">
    <property type="term" value="F:kinase activity"/>
    <property type="evidence" value="ECO:0007669"/>
    <property type="project" value="UniProtKB-KW"/>
</dbReference>
<feature type="domain" description="4Fe-4S" evidence="6">
    <location>
        <begin position="351"/>
        <end position="412"/>
    </location>
</feature>
<reference evidence="7" key="1">
    <citation type="submission" date="2019-12" db="EMBL/GenBank/DDBJ databases">
        <authorList>
            <person name="zhang j."/>
            <person name="sun C.M."/>
        </authorList>
    </citation>
    <scope>NUCLEOTIDE SEQUENCE</scope>
    <source>
        <strain evidence="7">NS-1</strain>
    </source>
</reference>
<sequence length="572" mass="64050">MAIILTSEAKCKDCYKCIRHCPLKAIGLNDDQAWVIEERCILCGRCIEICPQNAKTTVSAIDILDKYLLDGEKIAVSLAPSYLAATTYQTPWKLVAGLKELGIAVIEETALAAEIVSREYYDVCHDEGDDSLISSCCPTIVSLIEKNFHSLIDKLSPVMSPMMIHARLLSEKLGEDYKIIFIGPCFSKKEELSWDEDNPLDAVLTFEEIIEFFKDKGIEADSLADIYPDCISSRARAYPLHRGILEVAGIKGSLLGDVITVSGVEEAIEVFKDMEEGLISPRFVEALGCKGGCIGGPAMANDYGVAHRKMRLSEFIEDTPRFNEENDISPRNYQRKYRHYQQKDKLPSEEEIREILALTGKFTPEDESNCGGCGYSSCREKAVAVYNGRAEVEMCIPYMREKAESLSHAVVDSSLNGIIIVSEDMIIQEFNPTAEKMFNRKGIKPKGKYLSSFVDPADYIEVRDNQEIITDKYKEYEQYSLITRESIYPLEKYGVVIGLITDVTAEEKRKAEIDDMKLSALNKAKRVIREQMKVAQQIAGLLGESTAETKATLLELIDIMNRKEANTGEDES</sequence>
<dbReference type="Gene3D" id="3.40.950.10">
    <property type="entry name" value="Fe-only Hydrogenase (Larger Subunit), Chain L, domain 3"/>
    <property type="match status" value="1"/>
</dbReference>
<feature type="domain" description="4Fe-4S ferredoxin-type" evidence="5">
    <location>
        <begin position="31"/>
        <end position="60"/>
    </location>
</feature>
<dbReference type="PROSITE" id="PS51656">
    <property type="entry name" value="4FE4S"/>
    <property type="match status" value="1"/>
</dbReference>
<dbReference type="AlphaFoldDB" id="A0A8A7KMK7"/>
<dbReference type="Pfam" id="PF02906">
    <property type="entry name" value="Fe_hyd_lg_C"/>
    <property type="match status" value="1"/>
</dbReference>
<keyword evidence="1" id="KW-0004">4Fe-4S</keyword>
<keyword evidence="3" id="KW-0408">Iron</keyword>
<dbReference type="GO" id="GO:0051539">
    <property type="term" value="F:4 iron, 4 sulfur cluster binding"/>
    <property type="evidence" value="ECO:0007669"/>
    <property type="project" value="UniProtKB-KW"/>
</dbReference>
<evidence type="ECO:0000256" key="4">
    <source>
        <dbReference type="ARBA" id="ARBA00023014"/>
    </source>
</evidence>
<dbReference type="InterPro" id="IPR035965">
    <property type="entry name" value="PAS-like_dom_sf"/>
</dbReference>
<dbReference type="InterPro" id="IPR007202">
    <property type="entry name" value="4Fe-4S_dom"/>
</dbReference>
<evidence type="ECO:0000256" key="1">
    <source>
        <dbReference type="ARBA" id="ARBA00022485"/>
    </source>
</evidence>
<dbReference type="SUPFAM" id="SSF55785">
    <property type="entry name" value="PYP-like sensor domain (PAS domain)"/>
    <property type="match status" value="1"/>
</dbReference>
<feature type="domain" description="4Fe-4S ferredoxin-type" evidence="5">
    <location>
        <begin position="1"/>
        <end position="30"/>
    </location>
</feature>